<protein>
    <submittedName>
        <fullName evidence="1">Uncharacterized protein</fullName>
    </submittedName>
</protein>
<comment type="caution">
    <text evidence="1">The sequence shown here is derived from an EMBL/GenBank/DDBJ whole genome shotgun (WGS) entry which is preliminary data.</text>
</comment>
<reference evidence="1 2" key="1">
    <citation type="submission" date="2024-04" db="EMBL/GenBank/DDBJ databases">
        <title>Tritrichomonas musculus Genome.</title>
        <authorList>
            <person name="Alves-Ferreira E."/>
            <person name="Grigg M."/>
            <person name="Lorenzi H."/>
            <person name="Galac M."/>
        </authorList>
    </citation>
    <scope>NUCLEOTIDE SEQUENCE [LARGE SCALE GENOMIC DNA]</scope>
    <source>
        <strain evidence="1 2">EAF2021</strain>
    </source>
</reference>
<dbReference type="Proteomes" id="UP001470230">
    <property type="component" value="Unassembled WGS sequence"/>
</dbReference>
<sequence length="174" mass="20691">MSIIESKLTQIFNNKCFNSLYDDEDEVRLRKCAISLFVVDCDFSERDFLGFTRKEYIYLYRTIQILENGDYPVLSFHLYFDSNNKELDDIEKYNDDDHYIKDETKNAHLITYNNDNFYIITIFGDEAKTTAQNELLMSAPDSFIDIIKYYHEGDLVKPSQIEDDLFIDEEEEED</sequence>
<keyword evidence="2" id="KW-1185">Reference proteome</keyword>
<gene>
    <name evidence="1" type="ORF">M9Y10_021340</name>
</gene>
<organism evidence="1 2">
    <name type="scientific">Tritrichomonas musculus</name>
    <dbReference type="NCBI Taxonomy" id="1915356"/>
    <lineage>
        <taxon>Eukaryota</taxon>
        <taxon>Metamonada</taxon>
        <taxon>Parabasalia</taxon>
        <taxon>Tritrichomonadida</taxon>
        <taxon>Tritrichomonadidae</taxon>
        <taxon>Tritrichomonas</taxon>
    </lineage>
</organism>
<evidence type="ECO:0000313" key="1">
    <source>
        <dbReference type="EMBL" id="KAK8845158.1"/>
    </source>
</evidence>
<dbReference type="EMBL" id="JAPFFF010000031">
    <property type="protein sequence ID" value="KAK8845158.1"/>
    <property type="molecule type" value="Genomic_DNA"/>
</dbReference>
<name>A0ABR2HDQ2_9EUKA</name>
<evidence type="ECO:0000313" key="2">
    <source>
        <dbReference type="Proteomes" id="UP001470230"/>
    </source>
</evidence>
<accession>A0ABR2HDQ2</accession>
<proteinExistence type="predicted"/>